<comment type="caution">
    <text evidence="11">The sequence shown here is derived from an EMBL/GenBank/DDBJ whole genome shotgun (WGS) entry which is preliminary data.</text>
</comment>
<reference evidence="11" key="1">
    <citation type="submission" date="2020-09" db="EMBL/GenBank/DDBJ databases">
        <title>Pelagicoccus enzymogenes sp. nov. with an EPS production, isolated from marine sediment.</title>
        <authorList>
            <person name="Feng X."/>
        </authorList>
    </citation>
    <scope>NUCLEOTIDE SEQUENCE</scope>
    <source>
        <strain evidence="11">NFK12</strain>
    </source>
</reference>
<dbReference type="InterPro" id="IPR003265">
    <property type="entry name" value="HhH-GPD_domain"/>
</dbReference>
<dbReference type="InterPro" id="IPR023170">
    <property type="entry name" value="HhH_base_excis_C"/>
</dbReference>
<dbReference type="GO" id="GO:0140078">
    <property type="term" value="F:class I DNA-(apurinic or apyrimidinic site) endonuclease activity"/>
    <property type="evidence" value="ECO:0007669"/>
    <property type="project" value="UniProtKB-EC"/>
</dbReference>
<evidence type="ECO:0000256" key="2">
    <source>
        <dbReference type="ARBA" id="ARBA00012720"/>
    </source>
</evidence>
<name>A0A927IG58_9BACT</name>
<dbReference type="GO" id="GO:0006284">
    <property type="term" value="P:base-excision repair"/>
    <property type="evidence" value="ECO:0007669"/>
    <property type="project" value="InterPro"/>
</dbReference>
<protein>
    <recommendedName>
        <fullName evidence="2">DNA-(apurinic or apyrimidinic site) lyase</fullName>
        <ecNumber evidence="2">4.2.99.18</ecNumber>
    </recommendedName>
</protein>
<evidence type="ECO:0000256" key="6">
    <source>
        <dbReference type="ARBA" id="ARBA00023239"/>
    </source>
</evidence>
<dbReference type="EC" id="4.2.99.18" evidence="2"/>
<keyword evidence="3" id="KW-0227">DNA damage</keyword>
<dbReference type="InterPro" id="IPR011257">
    <property type="entry name" value="DNA_glycosylase"/>
</dbReference>
<evidence type="ECO:0000256" key="3">
    <source>
        <dbReference type="ARBA" id="ARBA00022763"/>
    </source>
</evidence>
<dbReference type="Gene3D" id="1.10.340.30">
    <property type="entry name" value="Hypothetical protein, domain 2"/>
    <property type="match status" value="1"/>
</dbReference>
<gene>
    <name evidence="11" type="ORF">IEN85_03120</name>
</gene>
<comment type="catalytic activity">
    <reaction evidence="9">
        <text>2'-deoxyribonucleotide-(2'-deoxyribose 5'-phosphate)-2'-deoxyribonucleotide-DNA = a 3'-end 2'-deoxyribonucleotide-(2,3-dehydro-2,3-deoxyribose 5'-phosphate)-DNA + a 5'-end 5'-phospho-2'-deoxyribonucleoside-DNA + H(+)</text>
        <dbReference type="Rhea" id="RHEA:66592"/>
        <dbReference type="Rhea" id="RHEA-COMP:13180"/>
        <dbReference type="Rhea" id="RHEA-COMP:16897"/>
        <dbReference type="Rhea" id="RHEA-COMP:17067"/>
        <dbReference type="ChEBI" id="CHEBI:15378"/>
        <dbReference type="ChEBI" id="CHEBI:136412"/>
        <dbReference type="ChEBI" id="CHEBI:157695"/>
        <dbReference type="ChEBI" id="CHEBI:167181"/>
        <dbReference type="EC" id="4.2.99.18"/>
    </reaction>
</comment>
<keyword evidence="7" id="KW-0511">Multifunctional enzyme</keyword>
<evidence type="ECO:0000256" key="1">
    <source>
        <dbReference type="ARBA" id="ARBA00010679"/>
    </source>
</evidence>
<dbReference type="Pfam" id="PF07934">
    <property type="entry name" value="OGG_N"/>
    <property type="match status" value="1"/>
</dbReference>
<keyword evidence="6" id="KW-0456">Lyase</keyword>
<dbReference type="GO" id="GO:0006289">
    <property type="term" value="P:nucleotide-excision repair"/>
    <property type="evidence" value="ECO:0007669"/>
    <property type="project" value="InterPro"/>
</dbReference>
<evidence type="ECO:0000313" key="11">
    <source>
        <dbReference type="EMBL" id="MBD5778469.1"/>
    </source>
</evidence>
<evidence type="ECO:0000256" key="7">
    <source>
        <dbReference type="ARBA" id="ARBA00023268"/>
    </source>
</evidence>
<feature type="domain" description="HhH-GPD" evidence="10">
    <location>
        <begin position="129"/>
        <end position="279"/>
    </location>
</feature>
<dbReference type="InterPro" id="IPR052054">
    <property type="entry name" value="Oxidative_DNA_repair_enzyme"/>
</dbReference>
<dbReference type="Gene3D" id="3.30.310.260">
    <property type="match status" value="1"/>
</dbReference>
<evidence type="ECO:0000256" key="5">
    <source>
        <dbReference type="ARBA" id="ARBA00023204"/>
    </source>
</evidence>
<keyword evidence="8" id="KW-0326">Glycosidase</keyword>
<dbReference type="Proteomes" id="UP000622317">
    <property type="component" value="Unassembled WGS sequence"/>
</dbReference>
<dbReference type="AlphaFoldDB" id="A0A927IG58"/>
<keyword evidence="12" id="KW-1185">Reference proteome</keyword>
<keyword evidence="5" id="KW-0234">DNA repair</keyword>
<organism evidence="11 12">
    <name type="scientific">Pelagicoccus enzymogenes</name>
    <dbReference type="NCBI Taxonomy" id="2773457"/>
    <lineage>
        <taxon>Bacteria</taxon>
        <taxon>Pseudomonadati</taxon>
        <taxon>Verrucomicrobiota</taxon>
        <taxon>Opitutia</taxon>
        <taxon>Puniceicoccales</taxon>
        <taxon>Pelagicoccaceae</taxon>
        <taxon>Pelagicoccus</taxon>
    </lineage>
</organism>
<dbReference type="Pfam" id="PF00730">
    <property type="entry name" value="HhH-GPD"/>
    <property type="match status" value="1"/>
</dbReference>
<evidence type="ECO:0000313" key="12">
    <source>
        <dbReference type="Proteomes" id="UP000622317"/>
    </source>
</evidence>
<dbReference type="PANTHER" id="PTHR10242">
    <property type="entry name" value="8-OXOGUANINE DNA GLYCOSYLASE"/>
    <property type="match status" value="1"/>
</dbReference>
<dbReference type="GO" id="GO:0003684">
    <property type="term" value="F:damaged DNA binding"/>
    <property type="evidence" value="ECO:0007669"/>
    <property type="project" value="InterPro"/>
</dbReference>
<dbReference type="InterPro" id="IPR012904">
    <property type="entry name" value="OGG_N"/>
</dbReference>
<dbReference type="RefSeq" id="WP_191615609.1">
    <property type="nucleotide sequence ID" value="NZ_JACYFG010000006.1"/>
</dbReference>
<keyword evidence="11" id="KW-0238">DNA-binding</keyword>
<proteinExistence type="inferred from homology"/>
<evidence type="ECO:0000256" key="4">
    <source>
        <dbReference type="ARBA" id="ARBA00022801"/>
    </source>
</evidence>
<keyword evidence="4" id="KW-0378">Hydrolase</keyword>
<sequence length="290" mass="32384">MPTWTPWKTIPLATPFTEQTLAETLNGGQAFRWNYLETKSCWQGIWGQHVARIRFSDKGGIEVSTPSSHPETEPSLASYLRADFDWAAAMDKLPWRSDSHLQKALQAYPGLRILKQPFPEAVLCFLCSATKQIPQIKVMCERMAENLGTEILPGIHALPTWEQLAAASEEQLRSLGLGFRAKNIKKTADLLASHPELLSQIEASPYSEAKPMLVSLPGVGEKIADCALLFGAAKLEAFPVDTWIIKVLEKRYALFGWSPSQLSQFGRVHYGPLAGFAQQFIFSYERQHPA</sequence>
<evidence type="ECO:0000256" key="8">
    <source>
        <dbReference type="ARBA" id="ARBA00023295"/>
    </source>
</evidence>
<accession>A0A927IG58</accession>
<dbReference type="EMBL" id="JACYFG010000006">
    <property type="protein sequence ID" value="MBD5778469.1"/>
    <property type="molecule type" value="Genomic_DNA"/>
</dbReference>
<dbReference type="SUPFAM" id="SSF48150">
    <property type="entry name" value="DNA-glycosylase"/>
    <property type="match status" value="1"/>
</dbReference>
<dbReference type="GO" id="GO:0008534">
    <property type="term" value="F:oxidized purine nucleobase lesion DNA N-glycosylase activity"/>
    <property type="evidence" value="ECO:0007669"/>
    <property type="project" value="InterPro"/>
</dbReference>
<dbReference type="SUPFAM" id="SSF55945">
    <property type="entry name" value="TATA-box binding protein-like"/>
    <property type="match status" value="1"/>
</dbReference>
<evidence type="ECO:0000256" key="9">
    <source>
        <dbReference type="ARBA" id="ARBA00044632"/>
    </source>
</evidence>
<evidence type="ECO:0000259" key="10">
    <source>
        <dbReference type="SMART" id="SM00478"/>
    </source>
</evidence>
<dbReference type="PANTHER" id="PTHR10242:SF2">
    <property type="entry name" value="N-GLYCOSYLASE_DNA LYASE"/>
    <property type="match status" value="1"/>
</dbReference>
<dbReference type="Gene3D" id="1.10.1670.10">
    <property type="entry name" value="Helix-hairpin-Helix base-excision DNA repair enzymes (C-terminal)"/>
    <property type="match status" value="1"/>
</dbReference>
<dbReference type="SMART" id="SM00478">
    <property type="entry name" value="ENDO3c"/>
    <property type="match status" value="1"/>
</dbReference>
<comment type="similarity">
    <text evidence="1">Belongs to the type-1 OGG1 family.</text>
</comment>
<dbReference type="CDD" id="cd00056">
    <property type="entry name" value="ENDO3c"/>
    <property type="match status" value="1"/>
</dbReference>